<organism evidence="5 6">
    <name type="scientific">Candidatus Muproteobacteria bacterium RIFCSPHIGHO2_02_FULL_65_16</name>
    <dbReference type="NCBI Taxonomy" id="1817766"/>
    <lineage>
        <taxon>Bacteria</taxon>
        <taxon>Pseudomonadati</taxon>
        <taxon>Pseudomonadota</taxon>
        <taxon>Candidatus Muproteobacteria</taxon>
    </lineage>
</organism>
<evidence type="ECO:0000259" key="3">
    <source>
        <dbReference type="Pfam" id="PF25954"/>
    </source>
</evidence>
<dbReference type="Gene3D" id="2.40.420.20">
    <property type="match status" value="1"/>
</dbReference>
<dbReference type="Pfam" id="PF25975">
    <property type="entry name" value="CzcB_C"/>
    <property type="match status" value="1"/>
</dbReference>
<feature type="domain" description="CzcB-like C-terminal circularly permuted SH3-like" evidence="4">
    <location>
        <begin position="154"/>
        <end position="213"/>
    </location>
</feature>
<dbReference type="GO" id="GO:0030288">
    <property type="term" value="C:outer membrane-bounded periplasmic space"/>
    <property type="evidence" value="ECO:0007669"/>
    <property type="project" value="TreeGrafter"/>
</dbReference>
<dbReference type="InterPro" id="IPR058792">
    <property type="entry name" value="Beta-barrel_RND_2"/>
</dbReference>
<dbReference type="PANTHER" id="PTHR30097">
    <property type="entry name" value="CATION EFFLUX SYSTEM PROTEIN CUSB"/>
    <property type="match status" value="1"/>
</dbReference>
<feature type="domain" description="CusB-like beta-barrel" evidence="3">
    <location>
        <begin position="75"/>
        <end position="143"/>
    </location>
</feature>
<reference evidence="5 6" key="1">
    <citation type="journal article" date="2016" name="Nat. Commun.">
        <title>Thousands of microbial genomes shed light on interconnected biogeochemical processes in an aquifer system.</title>
        <authorList>
            <person name="Anantharaman K."/>
            <person name="Brown C.T."/>
            <person name="Hug L.A."/>
            <person name="Sharon I."/>
            <person name="Castelle C.J."/>
            <person name="Probst A.J."/>
            <person name="Thomas B.C."/>
            <person name="Singh A."/>
            <person name="Wilkins M.J."/>
            <person name="Karaoz U."/>
            <person name="Brodie E.L."/>
            <person name="Williams K.H."/>
            <person name="Hubbard S.S."/>
            <person name="Banfield J.F."/>
        </authorList>
    </citation>
    <scope>NUCLEOTIDE SEQUENCE [LARGE SCALE GENOMIC DNA]</scope>
</reference>
<feature type="domain" description="Heavy metal binding" evidence="2">
    <location>
        <begin position="1"/>
        <end position="23"/>
    </location>
</feature>
<dbReference type="AlphaFoldDB" id="A0A1F6TWC0"/>
<name>A0A1F6TWC0_9PROT</name>
<evidence type="ECO:0000256" key="1">
    <source>
        <dbReference type="ARBA" id="ARBA00022448"/>
    </source>
</evidence>
<evidence type="ECO:0000259" key="4">
    <source>
        <dbReference type="Pfam" id="PF25975"/>
    </source>
</evidence>
<evidence type="ECO:0000259" key="2">
    <source>
        <dbReference type="Pfam" id="PF19335"/>
    </source>
</evidence>
<dbReference type="GO" id="GO:0060003">
    <property type="term" value="P:copper ion export"/>
    <property type="evidence" value="ECO:0007669"/>
    <property type="project" value="TreeGrafter"/>
</dbReference>
<dbReference type="InterPro" id="IPR058649">
    <property type="entry name" value="CzcB_C"/>
</dbReference>
<dbReference type="Pfam" id="PF25954">
    <property type="entry name" value="Beta-barrel_RND_2"/>
    <property type="match status" value="1"/>
</dbReference>
<dbReference type="PANTHER" id="PTHR30097:SF15">
    <property type="entry name" value="CATION EFFLUX SYSTEM PROTEIN CUSB"/>
    <property type="match status" value="1"/>
</dbReference>
<dbReference type="EMBL" id="MFTA01000117">
    <property type="protein sequence ID" value="OGI49329.1"/>
    <property type="molecule type" value="Genomic_DNA"/>
</dbReference>
<accession>A0A1F6TWC0</accession>
<dbReference type="GO" id="GO:0015679">
    <property type="term" value="P:plasma membrane copper ion transport"/>
    <property type="evidence" value="ECO:0007669"/>
    <property type="project" value="TreeGrafter"/>
</dbReference>
<comment type="caution">
    <text evidence="5">The sequence shown here is derived from an EMBL/GenBank/DDBJ whole genome shotgun (WGS) entry which is preliminary data.</text>
</comment>
<dbReference type="Proteomes" id="UP000179362">
    <property type="component" value="Unassembled WGS sequence"/>
</dbReference>
<dbReference type="GO" id="GO:0046914">
    <property type="term" value="F:transition metal ion binding"/>
    <property type="evidence" value="ECO:0007669"/>
    <property type="project" value="TreeGrafter"/>
</dbReference>
<dbReference type="InterPro" id="IPR045800">
    <property type="entry name" value="HMBD"/>
</dbReference>
<dbReference type="InterPro" id="IPR051909">
    <property type="entry name" value="MFP_Cation_Efflux"/>
</dbReference>
<gene>
    <name evidence="5" type="ORF">A3B81_07615</name>
</gene>
<evidence type="ECO:0000313" key="5">
    <source>
        <dbReference type="EMBL" id="OGI49329.1"/>
    </source>
</evidence>
<proteinExistence type="predicted"/>
<protein>
    <submittedName>
        <fullName evidence="5">Uncharacterized protein</fullName>
    </submittedName>
</protein>
<keyword evidence="1" id="KW-0813">Transport</keyword>
<sequence length="231" mass="25362">MTPGFRSDKPGKSPFMDMDLVPVYEDEGATVVTLRPEIVQNLGVRTHQATRGAPPRRIVTTGYMFRDAKGLTALVDLFDREAAAVRPGQIAEVRILDTPTVYHGVVDSIESDIDIGARAFKARIRMTHADIVLRPNMLAEVVILATVAGRQAIYIPREALIRTGQRNAVVLALGAGRFQPVEVTPGVETDDWVEIQRGVKEGDVVVTSGQFLIDSEANVRASFQRMEPVEK</sequence>
<evidence type="ECO:0000313" key="6">
    <source>
        <dbReference type="Proteomes" id="UP000179362"/>
    </source>
</evidence>
<dbReference type="Gene3D" id="2.40.30.170">
    <property type="match status" value="1"/>
</dbReference>
<dbReference type="Pfam" id="PF19335">
    <property type="entry name" value="HMBD"/>
    <property type="match status" value="1"/>
</dbReference>